<dbReference type="EMBL" id="CM039173">
    <property type="protein sequence ID" value="KAH9766780.1"/>
    <property type="molecule type" value="Genomic_DNA"/>
</dbReference>
<evidence type="ECO:0000313" key="2">
    <source>
        <dbReference type="Proteomes" id="UP000829398"/>
    </source>
</evidence>
<accession>A0ACB8L0H0</accession>
<dbReference type="Proteomes" id="UP000829398">
    <property type="component" value="Chromosome 4"/>
</dbReference>
<gene>
    <name evidence="1" type="ORF">KPL71_011051</name>
</gene>
<protein>
    <submittedName>
        <fullName evidence="1">Tip41-like protein</fullName>
    </submittedName>
</protein>
<organism evidence="1 2">
    <name type="scientific">Citrus sinensis</name>
    <name type="common">Sweet orange</name>
    <name type="synonym">Citrus aurantium var. sinensis</name>
    <dbReference type="NCBI Taxonomy" id="2711"/>
    <lineage>
        <taxon>Eukaryota</taxon>
        <taxon>Viridiplantae</taxon>
        <taxon>Streptophyta</taxon>
        <taxon>Embryophyta</taxon>
        <taxon>Tracheophyta</taxon>
        <taxon>Spermatophyta</taxon>
        <taxon>Magnoliopsida</taxon>
        <taxon>eudicotyledons</taxon>
        <taxon>Gunneridae</taxon>
        <taxon>Pentapetalae</taxon>
        <taxon>rosids</taxon>
        <taxon>malvids</taxon>
        <taxon>Sapindales</taxon>
        <taxon>Rutaceae</taxon>
        <taxon>Aurantioideae</taxon>
        <taxon>Citrus</taxon>
    </lineage>
</organism>
<keyword evidence="2" id="KW-1185">Reference proteome</keyword>
<reference evidence="2" key="1">
    <citation type="journal article" date="2023" name="Hortic. Res.">
        <title>A chromosome-level phased genome enabling allele-level studies in sweet orange: a case study on citrus Huanglongbing tolerance.</title>
        <authorList>
            <person name="Wu B."/>
            <person name="Yu Q."/>
            <person name="Deng Z."/>
            <person name="Duan Y."/>
            <person name="Luo F."/>
            <person name="Gmitter F. Jr."/>
        </authorList>
    </citation>
    <scope>NUCLEOTIDE SEQUENCE [LARGE SCALE GENOMIC DNA]</scope>
    <source>
        <strain evidence="2">cv. Valencia</strain>
    </source>
</reference>
<name>A0ACB8L0H0_CITSI</name>
<sequence length="399" mass="43782">MKMAESLNDAVSWLLPPQSLSDDFVLVDKENAYSLVAVEKKHALKSMNLNLSLDPNPSLVFPTEFPFDFDSLDSALSSPVDSVVGSTETETTVSDEEDFLAGLTQRLTRKLEKSWGSPESTLNGLGSMSVSSNGSPNSSSSLVSSPPTTPFGGQNDTWDLISAAAGQIARLKMSNGSEAAPTYTTNVSGHATGLLAPPKSSNPVHVIKNPYFGFYSNENVHFDVAANTTQLQYQHYVKQEQMLKAQSQRLQQIQPKARNFGHVNGRCGQQQPQSAWPPLQAQQHQQKPQQQRPVFVPGSGCVRRGCAGTGVFLPRRYGNINNPYDSRKKSGSPNGFVPTTTTPAMNFHAQQRFNCSFGPNYVADAMIARRNALITLQKRGLRQEAARNHEIHLPKEWTY</sequence>
<evidence type="ECO:0000313" key="1">
    <source>
        <dbReference type="EMBL" id="KAH9766780.1"/>
    </source>
</evidence>
<proteinExistence type="predicted"/>
<comment type="caution">
    <text evidence="1">The sequence shown here is derived from an EMBL/GenBank/DDBJ whole genome shotgun (WGS) entry which is preliminary data.</text>
</comment>